<evidence type="ECO:0000313" key="2">
    <source>
        <dbReference type="EMBL" id="SCL62502.1"/>
    </source>
</evidence>
<dbReference type="RefSeq" id="WP_091314742.1">
    <property type="nucleotide sequence ID" value="NZ_FMIB01000002.1"/>
</dbReference>
<dbReference type="EMBL" id="FMIB01000002">
    <property type="protein sequence ID" value="SCL62502.1"/>
    <property type="molecule type" value="Genomic_DNA"/>
</dbReference>
<evidence type="ECO:0008006" key="4">
    <source>
        <dbReference type="Google" id="ProtNLM"/>
    </source>
</evidence>
<dbReference type="AlphaFoldDB" id="A0A1C6V826"/>
<keyword evidence="3" id="KW-1185">Reference proteome</keyword>
<dbReference type="Proteomes" id="UP000198605">
    <property type="component" value="Unassembled WGS sequence"/>
</dbReference>
<protein>
    <recommendedName>
        <fullName evidence="4">Secreted protein</fullName>
    </recommendedName>
</protein>
<keyword evidence="1" id="KW-0732">Signal</keyword>
<accession>A0A1C6V826</accession>
<organism evidence="2 3">
    <name type="scientific">Micromonospora chersina</name>
    <dbReference type="NCBI Taxonomy" id="47854"/>
    <lineage>
        <taxon>Bacteria</taxon>
        <taxon>Bacillati</taxon>
        <taxon>Actinomycetota</taxon>
        <taxon>Actinomycetes</taxon>
        <taxon>Micromonosporales</taxon>
        <taxon>Micromonosporaceae</taxon>
        <taxon>Micromonospora</taxon>
    </lineage>
</organism>
<dbReference type="GeneID" id="43280054"/>
<name>A0A1C6V826_9ACTN</name>
<feature type="chain" id="PRO_5008748483" description="Secreted protein" evidence="1">
    <location>
        <begin position="26"/>
        <end position="133"/>
    </location>
</feature>
<proteinExistence type="predicted"/>
<dbReference type="OrthoDB" id="3297475at2"/>
<sequence length="133" mass="14061">MRKLTRSLVLASVAGAVLAPSTAHAASPEPTTALLGTYGFGRAAVIGEAGRNAGTWESFSVRSGFAGDDLIITYRPRTTAYPAEKQVYTAAFDQVADAQAECRQVGADGVAHGVWVSFRCRTGFAPSYTLFVR</sequence>
<evidence type="ECO:0000256" key="1">
    <source>
        <dbReference type="SAM" id="SignalP"/>
    </source>
</evidence>
<evidence type="ECO:0000313" key="3">
    <source>
        <dbReference type="Proteomes" id="UP000198605"/>
    </source>
</evidence>
<feature type="signal peptide" evidence="1">
    <location>
        <begin position="1"/>
        <end position="25"/>
    </location>
</feature>
<gene>
    <name evidence="2" type="ORF">GA0070603_3416</name>
</gene>
<reference evidence="3" key="1">
    <citation type="submission" date="2016-06" db="EMBL/GenBank/DDBJ databases">
        <authorList>
            <person name="Varghese N."/>
            <person name="Submissions Spin"/>
        </authorList>
    </citation>
    <scope>NUCLEOTIDE SEQUENCE [LARGE SCALE GENOMIC DNA]</scope>
    <source>
        <strain evidence="3">DSM 44151</strain>
    </source>
</reference>